<feature type="compositionally biased region" description="Low complexity" evidence="1">
    <location>
        <begin position="10"/>
        <end position="20"/>
    </location>
</feature>
<accession>A0A5B7JZR8</accession>
<dbReference type="Proteomes" id="UP000324222">
    <property type="component" value="Unassembled WGS sequence"/>
</dbReference>
<evidence type="ECO:0000313" key="3">
    <source>
        <dbReference type="Proteomes" id="UP000324222"/>
    </source>
</evidence>
<proteinExistence type="predicted"/>
<feature type="region of interest" description="Disordered" evidence="1">
    <location>
        <begin position="1"/>
        <end position="48"/>
    </location>
</feature>
<sequence>MSVGVTRQLTTTTTTTTTTTSIRSNLYENKTKKGTNQELNEGEEKSVGERRQFITTSITNITTTNTISIRNDLYEKNNQKNKGIRRN</sequence>
<protein>
    <submittedName>
        <fullName evidence="2">Uncharacterized protein</fullName>
    </submittedName>
</protein>
<comment type="caution">
    <text evidence="2">The sequence shown here is derived from an EMBL/GenBank/DDBJ whole genome shotgun (WGS) entry which is preliminary data.</text>
</comment>
<organism evidence="2 3">
    <name type="scientific">Portunus trituberculatus</name>
    <name type="common">Swimming crab</name>
    <name type="synonym">Neptunus trituberculatus</name>
    <dbReference type="NCBI Taxonomy" id="210409"/>
    <lineage>
        <taxon>Eukaryota</taxon>
        <taxon>Metazoa</taxon>
        <taxon>Ecdysozoa</taxon>
        <taxon>Arthropoda</taxon>
        <taxon>Crustacea</taxon>
        <taxon>Multicrustacea</taxon>
        <taxon>Malacostraca</taxon>
        <taxon>Eumalacostraca</taxon>
        <taxon>Eucarida</taxon>
        <taxon>Decapoda</taxon>
        <taxon>Pleocyemata</taxon>
        <taxon>Brachyura</taxon>
        <taxon>Eubrachyura</taxon>
        <taxon>Portunoidea</taxon>
        <taxon>Portunidae</taxon>
        <taxon>Portuninae</taxon>
        <taxon>Portunus</taxon>
    </lineage>
</organism>
<evidence type="ECO:0000313" key="2">
    <source>
        <dbReference type="EMBL" id="MPC98448.1"/>
    </source>
</evidence>
<reference evidence="2 3" key="1">
    <citation type="submission" date="2019-05" db="EMBL/GenBank/DDBJ databases">
        <title>Another draft genome of Portunus trituberculatus and its Hox gene families provides insights of decapod evolution.</title>
        <authorList>
            <person name="Jeong J.-H."/>
            <person name="Song I."/>
            <person name="Kim S."/>
            <person name="Choi T."/>
            <person name="Kim D."/>
            <person name="Ryu S."/>
            <person name="Kim W."/>
        </authorList>
    </citation>
    <scope>NUCLEOTIDE SEQUENCE [LARGE SCALE GENOMIC DNA]</scope>
    <source>
        <tissue evidence="2">Muscle</tissue>
    </source>
</reference>
<gene>
    <name evidence="2" type="ORF">E2C01_093819</name>
</gene>
<evidence type="ECO:0000256" key="1">
    <source>
        <dbReference type="SAM" id="MobiDB-lite"/>
    </source>
</evidence>
<name>A0A5B7JZR8_PORTR</name>
<keyword evidence="3" id="KW-1185">Reference proteome</keyword>
<feature type="compositionally biased region" description="Polar residues" evidence="1">
    <location>
        <begin position="21"/>
        <end position="39"/>
    </location>
</feature>
<dbReference type="AlphaFoldDB" id="A0A5B7JZR8"/>
<dbReference type="EMBL" id="VSRR010114144">
    <property type="protein sequence ID" value="MPC98448.1"/>
    <property type="molecule type" value="Genomic_DNA"/>
</dbReference>